<dbReference type="InterPro" id="IPR029063">
    <property type="entry name" value="SAM-dependent_MTases_sf"/>
</dbReference>
<dbReference type="InterPro" id="IPR006342">
    <property type="entry name" value="FkbM_mtfrase"/>
</dbReference>
<reference evidence="3 4" key="2">
    <citation type="journal article" date="2011" name="Mol. Biol. Evol.">
        <title>Unity in variety--the pan-genome of the Chlamydiae.</title>
        <authorList>
            <person name="Collingro A."/>
            <person name="Tischler P."/>
            <person name="Weinmaier T."/>
            <person name="Penz T."/>
            <person name="Heinz E."/>
            <person name="Brunham R.C."/>
            <person name="Read T.D."/>
            <person name="Bavoil P.M."/>
            <person name="Sachse K."/>
            <person name="Kahane S."/>
            <person name="Friedman M.G."/>
            <person name="Rattei T."/>
            <person name="Myers G.S."/>
            <person name="Horn M."/>
        </authorList>
    </citation>
    <scope>NUCLEOTIDE SEQUENCE [LARGE SCALE GENOMIC DNA]</scope>
    <source>
        <strain evidence="4">ATCC VR-1471 / Z</strain>
    </source>
</reference>
<keyword evidence="1" id="KW-0732">Signal</keyword>
<organism evidence="3 4">
    <name type="scientific">Simkania negevensis (strain ATCC VR-1471 / DSM 27360 / Z)</name>
    <dbReference type="NCBI Taxonomy" id="331113"/>
    <lineage>
        <taxon>Bacteria</taxon>
        <taxon>Pseudomonadati</taxon>
        <taxon>Chlamydiota</taxon>
        <taxon>Chlamydiia</taxon>
        <taxon>Parachlamydiales</taxon>
        <taxon>Simkaniaceae</taxon>
        <taxon>Simkania</taxon>
    </lineage>
</organism>
<evidence type="ECO:0000256" key="1">
    <source>
        <dbReference type="SAM" id="SignalP"/>
    </source>
</evidence>
<dbReference type="STRING" id="331113.SNE_A16830"/>
<gene>
    <name evidence="3" type="ordered locus">SNE_A16830</name>
</gene>
<evidence type="ECO:0000313" key="3">
    <source>
        <dbReference type="EMBL" id="CCB89560.1"/>
    </source>
</evidence>
<dbReference type="AlphaFoldDB" id="F8L9M3"/>
<dbReference type="eggNOG" id="COG2813">
    <property type="taxonomic scope" value="Bacteria"/>
</dbReference>
<accession>F8L9M3</accession>
<reference key="1">
    <citation type="journal article" date="2011" name="Mol. Biol. Evol.">
        <title>Unity in variety -- the pan-genome of the Chlamydiae.</title>
        <authorList>
            <person name="Collingro A."/>
            <person name="Tischler P."/>
            <person name="Weinmaier T."/>
            <person name="Penz T."/>
            <person name="Heinz E."/>
            <person name="Brunham R.C."/>
            <person name="Read T.D."/>
            <person name="Bavoil P.M."/>
            <person name="Sachse K."/>
            <person name="Kahane S."/>
            <person name="Friedman M.G."/>
            <person name="Rattei T."/>
            <person name="Myers G.S.A."/>
            <person name="Horn M."/>
        </authorList>
    </citation>
    <scope>NUCLEOTIDE SEQUENCE</scope>
    <source>
        <strain>Z</strain>
    </source>
</reference>
<keyword evidence="4" id="KW-1185">Reference proteome</keyword>
<dbReference type="RefSeq" id="WP_013944026.1">
    <property type="nucleotide sequence ID" value="NC_015713.1"/>
</dbReference>
<feature type="chain" id="PRO_5003374124" description="Methyltransferase FkbM domain-containing protein" evidence="1">
    <location>
        <begin position="22"/>
        <end position="293"/>
    </location>
</feature>
<feature type="signal peptide" evidence="1">
    <location>
        <begin position="1"/>
        <end position="21"/>
    </location>
</feature>
<protein>
    <recommendedName>
        <fullName evidence="2">Methyltransferase FkbM domain-containing protein</fullName>
    </recommendedName>
</protein>
<dbReference type="Proteomes" id="UP000000496">
    <property type="component" value="Chromosome gsn.131"/>
</dbReference>
<name>F8L9M3_SIMNZ</name>
<proteinExistence type="predicted"/>
<dbReference type="Gene3D" id="3.40.50.150">
    <property type="entry name" value="Vaccinia Virus protein VP39"/>
    <property type="match status" value="1"/>
</dbReference>
<dbReference type="OrthoDB" id="7567573at2"/>
<sequence>MKSSIRSFYLVLAMFTFQLSAEVDVTYSVEHHPIFEKFPNVGPQGFDEEYFEWIDLLEAVFDAKGSFNMVEVGAGYGRWAARGGVAARFCGLPFHLTLVEAEPYRSQIEIHEEMKRFGIHSYEYKVVPAAVGKIESSIFFYITSNDGSWDLNNWFGQCIMVPSDYIVRWTNETHLGQPVAITAYNYKAVEVKQLRLSTILTQIDSPIIDLCDFDVQGNEFDVISESIDILNARVKRMHIGTHGLEIEQQLRVLLKKNGWRLIRDYSLARTNQTEYGPIEFCDGVQSWINLRLN</sequence>
<dbReference type="HOGENOM" id="CLU_949624_0_0_0"/>
<evidence type="ECO:0000313" key="4">
    <source>
        <dbReference type="Proteomes" id="UP000000496"/>
    </source>
</evidence>
<feature type="domain" description="Methyltransferase FkbM" evidence="2">
    <location>
        <begin position="71"/>
        <end position="235"/>
    </location>
</feature>
<dbReference type="KEGG" id="sng:SNE_A16830"/>
<dbReference type="SUPFAM" id="SSF53335">
    <property type="entry name" value="S-adenosyl-L-methionine-dependent methyltransferases"/>
    <property type="match status" value="1"/>
</dbReference>
<dbReference type="Pfam" id="PF05050">
    <property type="entry name" value="Methyltransf_21"/>
    <property type="match status" value="1"/>
</dbReference>
<dbReference type="EMBL" id="FR872582">
    <property type="protein sequence ID" value="CCB89560.1"/>
    <property type="molecule type" value="Genomic_DNA"/>
</dbReference>
<evidence type="ECO:0000259" key="2">
    <source>
        <dbReference type="Pfam" id="PF05050"/>
    </source>
</evidence>